<dbReference type="PANTHER" id="PTHR23537">
    <property type="match status" value="1"/>
</dbReference>
<feature type="transmembrane region" description="Helical" evidence="4">
    <location>
        <begin position="294"/>
        <end position="310"/>
    </location>
</feature>
<feature type="transmembrane region" description="Helical" evidence="4">
    <location>
        <begin position="99"/>
        <end position="121"/>
    </location>
</feature>
<dbReference type="Pfam" id="PF07690">
    <property type="entry name" value="MFS_1"/>
    <property type="match status" value="1"/>
</dbReference>
<dbReference type="Proteomes" id="UP000777265">
    <property type="component" value="Unassembled WGS sequence"/>
</dbReference>
<feature type="transmembrane region" description="Helical" evidence="4">
    <location>
        <begin position="76"/>
        <end position="93"/>
    </location>
</feature>
<feature type="transmembrane region" description="Helical" evidence="4">
    <location>
        <begin position="46"/>
        <end position="69"/>
    </location>
</feature>
<evidence type="ECO:0000313" key="5">
    <source>
        <dbReference type="EMBL" id="NLW36893.1"/>
    </source>
</evidence>
<dbReference type="EMBL" id="JAAYEE010000316">
    <property type="protein sequence ID" value="NLW36893.1"/>
    <property type="molecule type" value="Genomic_DNA"/>
</dbReference>
<dbReference type="Gene3D" id="1.20.1250.20">
    <property type="entry name" value="MFS general substrate transporter like domains"/>
    <property type="match status" value="2"/>
</dbReference>
<dbReference type="SUPFAM" id="SSF103473">
    <property type="entry name" value="MFS general substrate transporter"/>
    <property type="match status" value="1"/>
</dbReference>
<feature type="transmembrane region" description="Helical" evidence="4">
    <location>
        <begin position="264"/>
        <end position="282"/>
    </location>
</feature>
<dbReference type="AlphaFoldDB" id="A0A351U1V9"/>
<reference evidence="5" key="1">
    <citation type="journal article" date="2020" name="Biotechnol. Biofuels">
        <title>New insights from the biogas microbiome by comprehensive genome-resolved metagenomics of nearly 1600 species originating from multiple anaerobic digesters.</title>
        <authorList>
            <person name="Campanaro S."/>
            <person name="Treu L."/>
            <person name="Rodriguez-R L.M."/>
            <person name="Kovalovszki A."/>
            <person name="Ziels R.M."/>
            <person name="Maus I."/>
            <person name="Zhu X."/>
            <person name="Kougias P.G."/>
            <person name="Basile A."/>
            <person name="Luo G."/>
            <person name="Schluter A."/>
            <person name="Konstantinidis K.T."/>
            <person name="Angelidaki I."/>
        </authorList>
    </citation>
    <scope>NUCLEOTIDE SEQUENCE</scope>
    <source>
        <strain evidence="5">AS06rmzACSIP_7</strain>
    </source>
</reference>
<reference evidence="5" key="2">
    <citation type="submission" date="2020-01" db="EMBL/GenBank/DDBJ databases">
        <authorList>
            <person name="Campanaro S."/>
        </authorList>
    </citation>
    <scope>NUCLEOTIDE SEQUENCE</scope>
    <source>
        <strain evidence="5">AS06rmzACSIP_7</strain>
    </source>
</reference>
<evidence type="ECO:0000256" key="1">
    <source>
        <dbReference type="ARBA" id="ARBA00022692"/>
    </source>
</evidence>
<feature type="transmembrane region" description="Helical" evidence="4">
    <location>
        <begin position="316"/>
        <end position="338"/>
    </location>
</feature>
<feature type="transmembrane region" description="Helical" evidence="4">
    <location>
        <begin position="378"/>
        <end position="400"/>
    </location>
</feature>
<accession>A0A351U1V9</accession>
<dbReference type="InterPro" id="IPR020846">
    <property type="entry name" value="MFS_dom"/>
</dbReference>
<feature type="transmembrane region" description="Helical" evidence="4">
    <location>
        <begin position="167"/>
        <end position="187"/>
    </location>
</feature>
<comment type="caution">
    <text evidence="5">The sequence shown here is derived from an EMBL/GenBank/DDBJ whole genome shotgun (WGS) entry which is preliminary data.</text>
</comment>
<name>A0A351U1V9_9BACT</name>
<dbReference type="PROSITE" id="PS50850">
    <property type="entry name" value="MFS"/>
    <property type="match status" value="1"/>
</dbReference>
<proteinExistence type="predicted"/>
<keyword evidence="2 4" id="KW-1133">Transmembrane helix</keyword>
<evidence type="ECO:0000256" key="2">
    <source>
        <dbReference type="ARBA" id="ARBA00022989"/>
    </source>
</evidence>
<keyword evidence="3 4" id="KW-0472">Membrane</keyword>
<evidence type="ECO:0000256" key="3">
    <source>
        <dbReference type="ARBA" id="ARBA00023136"/>
    </source>
</evidence>
<dbReference type="GO" id="GO:0022857">
    <property type="term" value="F:transmembrane transporter activity"/>
    <property type="evidence" value="ECO:0007669"/>
    <property type="project" value="InterPro"/>
</dbReference>
<sequence length="404" mass="43527">MKKHYAWVIAFTGTLVLLLSHGFGRMSYSVILPPMKEGLALTYTQIGLIGTGNFIGYLCLAVIGGFLAARFGVRRVVFVSLVVMGISLFLTGLSRSFELAFLMRLVTGMGNGGSYVPMMALPAAWFVMAKRGLATGVVTMGTGIGLSLTGLILPYFMGKYGQEGWRYAWFLMGAIVFVCSFVCYVFLKDSPKEMGLSMYGGEEEQKGGPRVTLFSAWKDVVGEKEIWKLGSVYFMYGFSYIIYLTFFIAYLAKEIGLSPQAAGGIFAVLGFFSIFCGVVWGTISDILGRRYGSVLAYITLALSYLVFAFWKDTTGFYISAVVFGITAFSIPVIMAAAAGDAVGGRLAPAGLGFITLFFGIGQAFGPAVAGWLKDVTGTFTHAFVLSAVISFLGALGSLILKRKT</sequence>
<dbReference type="InterPro" id="IPR036259">
    <property type="entry name" value="MFS_trans_sf"/>
</dbReference>
<evidence type="ECO:0000313" key="6">
    <source>
        <dbReference type="Proteomes" id="UP000777265"/>
    </source>
</evidence>
<dbReference type="PANTHER" id="PTHR23537:SF1">
    <property type="entry name" value="SUGAR TRANSPORTER"/>
    <property type="match status" value="1"/>
</dbReference>
<protein>
    <submittedName>
        <fullName evidence="5">YbfB/YjiJ family MFS transporter</fullName>
    </submittedName>
</protein>
<keyword evidence="1 4" id="KW-0812">Transmembrane</keyword>
<dbReference type="STRING" id="909663.GCA_000512235_00053"/>
<organism evidence="5 6">
    <name type="scientific">Syntrophorhabdus aromaticivorans</name>
    <dbReference type="NCBI Taxonomy" id="328301"/>
    <lineage>
        <taxon>Bacteria</taxon>
        <taxon>Pseudomonadati</taxon>
        <taxon>Thermodesulfobacteriota</taxon>
        <taxon>Syntrophorhabdia</taxon>
        <taxon>Syntrophorhabdales</taxon>
        <taxon>Syntrophorhabdaceae</taxon>
        <taxon>Syntrophorhabdus</taxon>
    </lineage>
</organism>
<evidence type="ECO:0000256" key="4">
    <source>
        <dbReference type="SAM" id="Phobius"/>
    </source>
</evidence>
<feature type="transmembrane region" description="Helical" evidence="4">
    <location>
        <begin position="233"/>
        <end position="252"/>
    </location>
</feature>
<feature type="transmembrane region" description="Helical" evidence="4">
    <location>
        <begin position="133"/>
        <end position="155"/>
    </location>
</feature>
<gene>
    <name evidence="5" type="ORF">GXY80_15675</name>
</gene>
<dbReference type="InterPro" id="IPR010645">
    <property type="entry name" value="MFS_4"/>
</dbReference>
<dbReference type="InterPro" id="IPR011701">
    <property type="entry name" value="MFS"/>
</dbReference>
<dbReference type="GO" id="GO:0005886">
    <property type="term" value="C:plasma membrane"/>
    <property type="evidence" value="ECO:0007669"/>
    <property type="project" value="TreeGrafter"/>
</dbReference>
<feature type="transmembrane region" description="Helical" evidence="4">
    <location>
        <begin position="350"/>
        <end position="372"/>
    </location>
</feature>